<evidence type="ECO:0000313" key="2">
    <source>
        <dbReference type="EMBL" id="KAJ1349513.1"/>
    </source>
</evidence>
<keyword evidence="3" id="KW-1185">Reference proteome</keyword>
<dbReference type="InterPro" id="IPR027417">
    <property type="entry name" value="P-loop_NTPase"/>
</dbReference>
<dbReference type="Pfam" id="PF13307">
    <property type="entry name" value="Helicase_C_2"/>
    <property type="match status" value="1"/>
</dbReference>
<feature type="domain" description="ATP-dependent helicase C-terminal" evidence="1">
    <location>
        <begin position="320"/>
        <end position="462"/>
    </location>
</feature>
<dbReference type="Proteomes" id="UP001196413">
    <property type="component" value="Unassembled WGS sequence"/>
</dbReference>
<comment type="caution">
    <text evidence="2">The sequence shown here is derived from an EMBL/GenBank/DDBJ whole genome shotgun (WGS) entry which is preliminary data.</text>
</comment>
<dbReference type="GO" id="GO:0003678">
    <property type="term" value="F:DNA helicase activity"/>
    <property type="evidence" value="ECO:0007669"/>
    <property type="project" value="InterPro"/>
</dbReference>
<dbReference type="GO" id="GO:0016818">
    <property type="term" value="F:hydrolase activity, acting on acid anhydrides, in phosphorus-containing anhydrides"/>
    <property type="evidence" value="ECO:0007669"/>
    <property type="project" value="InterPro"/>
</dbReference>
<sequence>MLRLERHGASVLRGNVVVLDEAHNVLETIGSLYSSEVTSLSTTLALSLIREYIDSYRSRLKSKNLLYMRQLLVVVTAMDQFLRKSSTPSEEILTIQGVIIALGLTDVNFFKIVHYLEVTDMCRKFHGFFIRTRRSKVSASQSSVARGGIAKLLAGMASENRNPLSNVNNGTRDFPSPLFTIKQFLEALSNRCDDGRIIVERKGSVAKFRFILLNPATRLLEVVNESRATILVGGTMEPADLLVDCLSKAVKNGVRRFCCSHVIDDHQLLALSLGLHVRNEKFTLTYETRSNVNLVKSIVQTVMLLVREVPNGSVAFFTSYDFMSHFLSIMEKFRIIQQCNMKKKVFVESRDSTEDIWNKFAAASRENEGAVLFAVAGGKLSEGINFCDELGRAVFMIGLPYPNKNSVELKEKMAYMDSRIQGGGSQLYQSLCMHVVNQAIGRAIRHRNDYAAIYLLDYRYTRPDVISRLPGWISKSIKCPNSFSEALAFTRKFFQQKMN</sequence>
<organism evidence="2 3">
    <name type="scientific">Parelaphostrongylus tenuis</name>
    <name type="common">Meningeal worm</name>
    <dbReference type="NCBI Taxonomy" id="148309"/>
    <lineage>
        <taxon>Eukaryota</taxon>
        <taxon>Metazoa</taxon>
        <taxon>Ecdysozoa</taxon>
        <taxon>Nematoda</taxon>
        <taxon>Chromadorea</taxon>
        <taxon>Rhabditida</taxon>
        <taxon>Rhabditina</taxon>
        <taxon>Rhabditomorpha</taxon>
        <taxon>Strongyloidea</taxon>
        <taxon>Metastrongylidae</taxon>
        <taxon>Parelaphostrongylus</taxon>
    </lineage>
</organism>
<dbReference type="GO" id="GO:0006139">
    <property type="term" value="P:nucleobase-containing compound metabolic process"/>
    <property type="evidence" value="ECO:0007669"/>
    <property type="project" value="InterPro"/>
</dbReference>
<dbReference type="GO" id="GO:0005524">
    <property type="term" value="F:ATP binding"/>
    <property type="evidence" value="ECO:0007669"/>
    <property type="project" value="InterPro"/>
</dbReference>
<dbReference type="InterPro" id="IPR006555">
    <property type="entry name" value="ATP-dep_Helicase_C"/>
</dbReference>
<dbReference type="NCBIfam" id="TIGR00604">
    <property type="entry name" value="rad3"/>
    <property type="match status" value="1"/>
</dbReference>
<dbReference type="EMBL" id="JAHQIW010000679">
    <property type="protein sequence ID" value="KAJ1349513.1"/>
    <property type="molecule type" value="Genomic_DNA"/>
</dbReference>
<dbReference type="GO" id="GO:0034085">
    <property type="term" value="P:establishment of sister chromatid cohesion"/>
    <property type="evidence" value="ECO:0007669"/>
    <property type="project" value="TreeGrafter"/>
</dbReference>
<dbReference type="PANTHER" id="PTHR11472:SF41">
    <property type="entry name" value="ATP-DEPENDENT DNA HELICASE DDX11-RELATED"/>
    <property type="match status" value="1"/>
</dbReference>
<reference evidence="2" key="1">
    <citation type="submission" date="2021-06" db="EMBL/GenBank/DDBJ databases">
        <title>Parelaphostrongylus tenuis whole genome reference sequence.</title>
        <authorList>
            <person name="Garwood T.J."/>
            <person name="Larsen P.A."/>
            <person name="Fountain-Jones N.M."/>
            <person name="Garbe J.R."/>
            <person name="Macchietto M.G."/>
            <person name="Kania S.A."/>
            <person name="Gerhold R.W."/>
            <person name="Richards J.E."/>
            <person name="Wolf T.M."/>
        </authorList>
    </citation>
    <scope>NUCLEOTIDE SEQUENCE</scope>
    <source>
        <strain evidence="2">MNPRO001-30</strain>
        <tissue evidence="2">Meninges</tissue>
    </source>
</reference>
<protein>
    <recommendedName>
        <fullName evidence="1">ATP-dependent helicase C-terminal domain-containing protein</fullName>
    </recommendedName>
</protein>
<dbReference type="Gene3D" id="1.10.275.30">
    <property type="match status" value="1"/>
</dbReference>
<dbReference type="InterPro" id="IPR013020">
    <property type="entry name" value="Rad3/Chl1-like"/>
</dbReference>
<name>A0AAD5QEW3_PARTN</name>
<evidence type="ECO:0000259" key="1">
    <source>
        <dbReference type="SMART" id="SM00491"/>
    </source>
</evidence>
<dbReference type="GO" id="GO:0005634">
    <property type="term" value="C:nucleus"/>
    <property type="evidence" value="ECO:0007669"/>
    <property type="project" value="TreeGrafter"/>
</dbReference>
<proteinExistence type="predicted"/>
<dbReference type="GO" id="GO:0003676">
    <property type="term" value="F:nucleic acid binding"/>
    <property type="evidence" value="ECO:0007669"/>
    <property type="project" value="InterPro"/>
</dbReference>
<dbReference type="InterPro" id="IPR045028">
    <property type="entry name" value="DinG/Rad3-like"/>
</dbReference>
<gene>
    <name evidence="2" type="ORF">KIN20_005097</name>
</gene>
<evidence type="ECO:0000313" key="3">
    <source>
        <dbReference type="Proteomes" id="UP001196413"/>
    </source>
</evidence>
<dbReference type="AlphaFoldDB" id="A0AAD5QEW3"/>
<dbReference type="SMART" id="SM00491">
    <property type="entry name" value="HELICc2"/>
    <property type="match status" value="1"/>
</dbReference>
<dbReference type="PANTHER" id="PTHR11472">
    <property type="entry name" value="DNA REPAIR DEAD HELICASE RAD3/XP-D SUBFAMILY MEMBER"/>
    <property type="match status" value="1"/>
</dbReference>
<accession>A0AAD5QEW3</accession>
<dbReference type="Gene3D" id="3.40.50.300">
    <property type="entry name" value="P-loop containing nucleotide triphosphate hydrolases"/>
    <property type="match status" value="2"/>
</dbReference>